<evidence type="ECO:0000256" key="12">
    <source>
        <dbReference type="ARBA" id="ARBA00023136"/>
    </source>
</evidence>
<dbReference type="RefSeq" id="XP_022816069.1">
    <property type="nucleotide sequence ID" value="XM_022960301.1"/>
</dbReference>
<evidence type="ECO:0000256" key="15">
    <source>
        <dbReference type="SAM" id="Coils"/>
    </source>
</evidence>
<dbReference type="PANTHER" id="PTHR13462">
    <property type="entry name" value="CALCIUM UNIPORTER PROTEIN, MITOCHONDRIAL"/>
    <property type="match status" value="1"/>
</dbReference>
<dbReference type="GeneID" id="111349258"/>
<feature type="compositionally biased region" description="Basic residues" evidence="16">
    <location>
        <begin position="191"/>
        <end position="201"/>
    </location>
</feature>
<organism evidence="19 20">
    <name type="scientific">Spodoptera litura</name>
    <name type="common">Asian cotton leafworm</name>
    <dbReference type="NCBI Taxonomy" id="69820"/>
    <lineage>
        <taxon>Eukaryota</taxon>
        <taxon>Metazoa</taxon>
        <taxon>Ecdysozoa</taxon>
        <taxon>Arthropoda</taxon>
        <taxon>Hexapoda</taxon>
        <taxon>Insecta</taxon>
        <taxon>Pterygota</taxon>
        <taxon>Neoptera</taxon>
        <taxon>Endopterygota</taxon>
        <taxon>Lepidoptera</taxon>
        <taxon>Glossata</taxon>
        <taxon>Ditrysia</taxon>
        <taxon>Noctuoidea</taxon>
        <taxon>Noctuidae</taxon>
        <taxon>Amphipyrinae</taxon>
        <taxon>Spodoptera</taxon>
    </lineage>
</organism>
<evidence type="ECO:0000256" key="9">
    <source>
        <dbReference type="ARBA" id="ARBA00022989"/>
    </source>
</evidence>
<feature type="region of interest" description="Disordered" evidence="16">
    <location>
        <begin position="478"/>
        <end position="512"/>
    </location>
</feature>
<dbReference type="GO" id="GO:1990246">
    <property type="term" value="C:uniplex complex"/>
    <property type="evidence" value="ECO:0007669"/>
    <property type="project" value="TreeGrafter"/>
</dbReference>
<comment type="catalytic activity">
    <reaction evidence="14">
        <text>Ca(2+)(in) = Ca(2+)(out)</text>
        <dbReference type="Rhea" id="RHEA:29671"/>
        <dbReference type="ChEBI" id="CHEBI:29108"/>
    </reaction>
</comment>
<feature type="coiled-coil region" evidence="15">
    <location>
        <begin position="328"/>
        <end position="362"/>
    </location>
</feature>
<keyword evidence="12 17" id="KW-0472">Membrane</keyword>
<feature type="transmembrane region" description="Helical" evidence="17">
    <location>
        <begin position="401"/>
        <end position="419"/>
    </location>
</feature>
<keyword evidence="15" id="KW-0175">Coiled coil</keyword>
<dbReference type="GO" id="GO:0051560">
    <property type="term" value="P:mitochondrial calcium ion homeostasis"/>
    <property type="evidence" value="ECO:0007669"/>
    <property type="project" value="InterPro"/>
</dbReference>
<accession>A0A9J7DUK5</accession>
<evidence type="ECO:0000256" key="17">
    <source>
        <dbReference type="SAM" id="Phobius"/>
    </source>
</evidence>
<keyword evidence="9 17" id="KW-1133">Transmembrane helix</keyword>
<dbReference type="GO" id="GO:0005262">
    <property type="term" value="F:calcium channel activity"/>
    <property type="evidence" value="ECO:0007669"/>
    <property type="project" value="UniProtKB-KW"/>
</dbReference>
<evidence type="ECO:0000259" key="18">
    <source>
        <dbReference type="Pfam" id="PF04678"/>
    </source>
</evidence>
<name>A0A9J7DUK5_SPOLT</name>
<evidence type="ECO:0000256" key="7">
    <source>
        <dbReference type="ARBA" id="ARBA00022792"/>
    </source>
</evidence>
<dbReference type="OrthoDB" id="278338at2759"/>
<keyword evidence="4" id="KW-0109">Calcium transport</keyword>
<keyword evidence="11" id="KW-0496">Mitochondrion</keyword>
<dbReference type="GO" id="GO:0015292">
    <property type="term" value="F:uniporter activity"/>
    <property type="evidence" value="ECO:0007669"/>
    <property type="project" value="TreeGrafter"/>
</dbReference>
<evidence type="ECO:0000256" key="8">
    <source>
        <dbReference type="ARBA" id="ARBA00022837"/>
    </source>
</evidence>
<keyword evidence="10" id="KW-0406">Ion transport</keyword>
<sequence length="512" mass="59555">METDLLVNRETVNLEHGVTCEIVKEISTNEDGTFTVQCNQCNYKNYIKNFLEWTNGQTKIKTVKCKNCTKTSVIKICTFVNHRHMNSKFIPDIYYKIYSCVNTVVRSVFHNCVECKKQRNIKAIPQTEFTAQEEYESWCRRWRPARRTFFTSVCTHGSKTPTKVEHEKSEERASPTKSSKRAKKEHDHSSKHEKHEKKEKHEKRMLEEVTVTYRRGLPVLTIPLPSRRERCRFTLRPVSQTVGDLLEQVKAEDRGVERAAALAADERVRIAASDTIEALLESDFRLIINDTEYYVKTPAQERLSQEEVTRLSDVRNLVNQLYEALNVREHQIRKERELKAQLEKLSTELQPLEEKRMSLEVETTRRTSALTWVGLGLMGVQFGVLARLTWWEYSWDIMEPVTYFVTYGTAMAAYAYFVLTKQEYVLPDVKDRQHLLTLHKKAKKIGLDINHYNTLKDEIAKVEKDLNRLRDPLHIHLPSNLGGKGGGADDKRSPLSKIKDMLEETSKKMKIT</sequence>
<evidence type="ECO:0000256" key="6">
    <source>
        <dbReference type="ARBA" id="ARBA00022692"/>
    </source>
</evidence>
<dbReference type="InterPro" id="IPR039055">
    <property type="entry name" value="MCU_fam"/>
</dbReference>
<keyword evidence="3" id="KW-0813">Transport</keyword>
<evidence type="ECO:0000256" key="10">
    <source>
        <dbReference type="ARBA" id="ARBA00023065"/>
    </source>
</evidence>
<feature type="compositionally biased region" description="Basic and acidic residues" evidence="16">
    <location>
        <begin position="487"/>
        <end position="512"/>
    </location>
</feature>
<keyword evidence="8" id="KW-0106">Calcium</keyword>
<evidence type="ECO:0000256" key="13">
    <source>
        <dbReference type="ARBA" id="ARBA00023303"/>
    </source>
</evidence>
<feature type="domain" description="Calcium uniporter protein C-terminal" evidence="18">
    <location>
        <begin position="252"/>
        <end position="455"/>
    </location>
</feature>
<evidence type="ECO:0000256" key="3">
    <source>
        <dbReference type="ARBA" id="ARBA00022448"/>
    </source>
</evidence>
<feature type="region of interest" description="Disordered" evidence="16">
    <location>
        <begin position="157"/>
        <end position="204"/>
    </location>
</feature>
<dbReference type="CTD" id="90550"/>
<dbReference type="Pfam" id="PF04678">
    <property type="entry name" value="MCU"/>
    <property type="match status" value="1"/>
</dbReference>
<evidence type="ECO:0000256" key="4">
    <source>
        <dbReference type="ARBA" id="ARBA00022568"/>
    </source>
</evidence>
<dbReference type="AlphaFoldDB" id="A0A9J7DUK5"/>
<keyword evidence="6 17" id="KW-0812">Transmembrane</keyword>
<dbReference type="GO" id="GO:0036444">
    <property type="term" value="P:calcium import into the mitochondrion"/>
    <property type="evidence" value="ECO:0007669"/>
    <property type="project" value="TreeGrafter"/>
</dbReference>
<evidence type="ECO:0000313" key="19">
    <source>
        <dbReference type="Proteomes" id="UP000301870"/>
    </source>
</evidence>
<proteinExistence type="inferred from homology"/>
<keyword evidence="13" id="KW-0407">Ion channel</keyword>
<evidence type="ECO:0000256" key="2">
    <source>
        <dbReference type="ARBA" id="ARBA00005653"/>
    </source>
</evidence>
<evidence type="ECO:0000256" key="14">
    <source>
        <dbReference type="ARBA" id="ARBA00036634"/>
    </source>
</evidence>
<protein>
    <submittedName>
        <fullName evidence="20">Calcium uniporter protein, mitochondrial isoform X1</fullName>
    </submittedName>
</protein>
<keyword evidence="19" id="KW-1185">Reference proteome</keyword>
<comment type="subcellular location">
    <subcellularLocation>
        <location evidence="1">Mitochondrion inner membrane</location>
        <topology evidence="1">Multi-pass membrane protein</topology>
    </subcellularLocation>
</comment>
<dbReference type="Proteomes" id="UP000301870">
    <property type="component" value="Chromosome 9"/>
</dbReference>
<evidence type="ECO:0000256" key="5">
    <source>
        <dbReference type="ARBA" id="ARBA00022673"/>
    </source>
</evidence>
<dbReference type="PANTHER" id="PTHR13462:SF10">
    <property type="entry name" value="CALCIUM UNIPORTER PROTEIN, MITOCHONDRIAL"/>
    <property type="match status" value="1"/>
</dbReference>
<evidence type="ECO:0000256" key="11">
    <source>
        <dbReference type="ARBA" id="ARBA00023128"/>
    </source>
</evidence>
<reference evidence="20" key="1">
    <citation type="submission" date="2025-08" db="UniProtKB">
        <authorList>
            <consortium name="RefSeq"/>
        </authorList>
    </citation>
    <scope>IDENTIFICATION</scope>
    <source>
        <strain evidence="20">Ishihara</strain>
        <tissue evidence="20">Whole body</tissue>
    </source>
</reference>
<evidence type="ECO:0000256" key="16">
    <source>
        <dbReference type="SAM" id="MobiDB-lite"/>
    </source>
</evidence>
<evidence type="ECO:0000256" key="1">
    <source>
        <dbReference type="ARBA" id="ARBA00004448"/>
    </source>
</evidence>
<keyword evidence="7" id="KW-0999">Mitochondrion inner membrane</keyword>
<gene>
    <name evidence="20" type="primary">LOC111349258</name>
</gene>
<dbReference type="KEGG" id="sliu:111349258"/>
<evidence type="ECO:0000313" key="20">
    <source>
        <dbReference type="RefSeq" id="XP_022816069.1"/>
    </source>
</evidence>
<keyword evidence="5" id="KW-0107">Calcium channel</keyword>
<feature type="compositionally biased region" description="Basic and acidic residues" evidence="16">
    <location>
        <begin position="162"/>
        <end position="174"/>
    </location>
</feature>
<dbReference type="InterPro" id="IPR006769">
    <property type="entry name" value="MCU_C"/>
</dbReference>
<feature type="transmembrane region" description="Helical" evidence="17">
    <location>
        <begin position="369"/>
        <end position="389"/>
    </location>
</feature>
<comment type="similarity">
    <text evidence="2">Belongs to the MCU (TC 1.A.77) family.</text>
</comment>